<dbReference type="CDD" id="cd23576">
    <property type="entry name" value="TFP_LU_ECD_BAMBI"/>
    <property type="match status" value="1"/>
</dbReference>
<feature type="compositionally biased region" description="Polar residues" evidence="1">
    <location>
        <begin position="392"/>
        <end position="407"/>
    </location>
</feature>
<sequence length="425" mass="46506">MSLGVNMLRSNLIEPSPFLLLLLLGYCLAVIEGELRCYCNESGCVSTSYMCKSIAGQCYTAVEVRGEVTHQTHGCLDNLPEEHQASCKVGVDVISATSAGKGSVAPPLLLCCTEHMCNYIRDDFDVSIILTPKYNGTFHRGNAPAHEDNAISSRNHHGYRDDDRDLWFKAAVIAVPIAGGFILVLLVLLAVRMLKTDSRHHRRLLQIRRERSLTKAHMYITDHFVGKNLKQHCSLFDENTTKTSAAPLYSEKLGSSSNSSSDTSSHICASSYFSDNSKKHCGYLLHGDNEALSDAQVGRTGSSHHHSNNSLQCHSDTPGRLCSTMGDNCGKISSSNNQAIIKPCSFTSHAPDSISSQTMSRAPCLTKDITVKLDRADTYPQTYPQTYPHAYPQTSTPKTATSQGHQHSSVAVWDKMCHKGPTANV</sequence>
<keyword evidence="7" id="KW-1185">Reference proteome</keyword>
<dbReference type="InterPro" id="IPR045807">
    <property type="entry name" value="BAMBI_N"/>
</dbReference>
<dbReference type="InterPro" id="IPR045860">
    <property type="entry name" value="Snake_toxin-like_sf"/>
</dbReference>
<dbReference type="Proteomes" id="UP001497497">
    <property type="component" value="Unassembled WGS sequence"/>
</dbReference>
<accession>A0AAV2HC21</accession>
<evidence type="ECO:0008006" key="8">
    <source>
        <dbReference type="Google" id="ProtNLM"/>
    </source>
</evidence>
<protein>
    <recommendedName>
        <fullName evidence="8">BMP and activin membrane-bound inhibitor homolog</fullName>
    </recommendedName>
</protein>
<feature type="signal peptide" evidence="3">
    <location>
        <begin position="1"/>
        <end position="33"/>
    </location>
</feature>
<evidence type="ECO:0000259" key="4">
    <source>
        <dbReference type="Pfam" id="PF06211"/>
    </source>
</evidence>
<evidence type="ECO:0000256" key="3">
    <source>
        <dbReference type="SAM" id="SignalP"/>
    </source>
</evidence>
<gene>
    <name evidence="6" type="ORF">GSLYS_00005097001</name>
</gene>
<feature type="domain" description="BMP and activin membrane-bound inhibitor C-terminal" evidence="5">
    <location>
        <begin position="164"/>
        <end position="230"/>
    </location>
</feature>
<dbReference type="EMBL" id="CAXITT010000078">
    <property type="protein sequence ID" value="CAL1530972.1"/>
    <property type="molecule type" value="Genomic_DNA"/>
</dbReference>
<dbReference type="Pfam" id="PF19337">
    <property type="entry name" value="BAMBI_C"/>
    <property type="match status" value="1"/>
</dbReference>
<evidence type="ECO:0000313" key="6">
    <source>
        <dbReference type="EMBL" id="CAL1530972.1"/>
    </source>
</evidence>
<dbReference type="Gene3D" id="2.10.60.10">
    <property type="entry name" value="CD59"/>
    <property type="match status" value="1"/>
</dbReference>
<name>A0AAV2HC21_LYMST</name>
<keyword evidence="2" id="KW-0812">Transmembrane</keyword>
<evidence type="ECO:0000259" key="5">
    <source>
        <dbReference type="Pfam" id="PF19337"/>
    </source>
</evidence>
<feature type="region of interest" description="Disordered" evidence="1">
    <location>
        <begin position="382"/>
        <end position="407"/>
    </location>
</feature>
<evidence type="ECO:0000256" key="1">
    <source>
        <dbReference type="SAM" id="MobiDB-lite"/>
    </source>
</evidence>
<dbReference type="InterPro" id="IPR045806">
    <property type="entry name" value="BAMBI_C"/>
</dbReference>
<feature type="chain" id="PRO_5043729787" description="BMP and activin membrane-bound inhibitor homolog" evidence="3">
    <location>
        <begin position="34"/>
        <end position="425"/>
    </location>
</feature>
<keyword evidence="2" id="KW-1133">Transmembrane helix</keyword>
<evidence type="ECO:0000313" key="7">
    <source>
        <dbReference type="Proteomes" id="UP001497497"/>
    </source>
</evidence>
<keyword evidence="3" id="KW-0732">Signal</keyword>
<feature type="transmembrane region" description="Helical" evidence="2">
    <location>
        <begin position="166"/>
        <end position="194"/>
    </location>
</feature>
<feature type="domain" description="BMP and activin membrane-bound inhibitor N-terminal" evidence="4">
    <location>
        <begin position="21"/>
        <end position="119"/>
    </location>
</feature>
<proteinExistence type="predicted"/>
<keyword evidence="2" id="KW-0472">Membrane</keyword>
<evidence type="ECO:0000256" key="2">
    <source>
        <dbReference type="SAM" id="Phobius"/>
    </source>
</evidence>
<dbReference type="SUPFAM" id="SSF57302">
    <property type="entry name" value="Snake toxin-like"/>
    <property type="match status" value="1"/>
</dbReference>
<organism evidence="6 7">
    <name type="scientific">Lymnaea stagnalis</name>
    <name type="common">Great pond snail</name>
    <name type="synonym">Helix stagnalis</name>
    <dbReference type="NCBI Taxonomy" id="6523"/>
    <lineage>
        <taxon>Eukaryota</taxon>
        <taxon>Metazoa</taxon>
        <taxon>Spiralia</taxon>
        <taxon>Lophotrochozoa</taxon>
        <taxon>Mollusca</taxon>
        <taxon>Gastropoda</taxon>
        <taxon>Heterobranchia</taxon>
        <taxon>Euthyneura</taxon>
        <taxon>Panpulmonata</taxon>
        <taxon>Hygrophila</taxon>
        <taxon>Lymnaeoidea</taxon>
        <taxon>Lymnaeidae</taxon>
        <taxon>Lymnaea</taxon>
    </lineage>
</organism>
<dbReference type="Pfam" id="PF06211">
    <property type="entry name" value="BAMBI"/>
    <property type="match status" value="1"/>
</dbReference>
<comment type="caution">
    <text evidence="6">The sequence shown here is derived from an EMBL/GenBank/DDBJ whole genome shotgun (WGS) entry which is preliminary data.</text>
</comment>
<dbReference type="AlphaFoldDB" id="A0AAV2HC21"/>
<reference evidence="6 7" key="1">
    <citation type="submission" date="2024-04" db="EMBL/GenBank/DDBJ databases">
        <authorList>
            <consortium name="Genoscope - CEA"/>
            <person name="William W."/>
        </authorList>
    </citation>
    <scope>NUCLEOTIDE SEQUENCE [LARGE SCALE GENOMIC DNA]</scope>
</reference>